<dbReference type="SUPFAM" id="SSF53098">
    <property type="entry name" value="Ribonuclease H-like"/>
    <property type="match status" value="1"/>
</dbReference>
<dbReference type="PANTHER" id="PTHR34023:SF5">
    <property type="entry name" value="RNASE H TYPE-1 DOMAIN-CONTAINING PROTEIN"/>
    <property type="match status" value="1"/>
</dbReference>
<dbReference type="AlphaFoldDB" id="A0A0R0I9P6"/>
<dbReference type="Gramene" id="KRH39041">
    <property type="protein sequence ID" value="KRH39041"/>
    <property type="gene ID" value="GLYMA_09G173900"/>
</dbReference>
<dbReference type="InterPro" id="IPR012337">
    <property type="entry name" value="RNaseH-like_sf"/>
</dbReference>
<evidence type="ECO:0008006" key="5">
    <source>
        <dbReference type="Google" id="ProtNLM"/>
    </source>
</evidence>
<dbReference type="CDD" id="cd06222">
    <property type="entry name" value="RNase_H_like"/>
    <property type="match status" value="1"/>
</dbReference>
<evidence type="ECO:0000313" key="3">
    <source>
        <dbReference type="EnsemblPlants" id="KRH39041"/>
    </source>
</evidence>
<keyword evidence="4" id="KW-1185">Reference proteome</keyword>
<reference evidence="2 3" key="1">
    <citation type="journal article" date="2010" name="Nature">
        <title>Genome sequence of the palaeopolyploid soybean.</title>
        <authorList>
            <person name="Schmutz J."/>
            <person name="Cannon S.B."/>
            <person name="Schlueter J."/>
            <person name="Ma J."/>
            <person name="Mitros T."/>
            <person name="Nelson W."/>
            <person name="Hyten D.L."/>
            <person name="Song Q."/>
            <person name="Thelen J.J."/>
            <person name="Cheng J."/>
            <person name="Xu D."/>
            <person name="Hellsten U."/>
            <person name="May G.D."/>
            <person name="Yu Y."/>
            <person name="Sakurai T."/>
            <person name="Umezawa T."/>
            <person name="Bhattacharyya M.K."/>
            <person name="Sandhu D."/>
            <person name="Valliyodan B."/>
            <person name="Lindquist E."/>
            <person name="Peto M."/>
            <person name="Grant D."/>
            <person name="Shu S."/>
            <person name="Goodstein D."/>
            <person name="Barry K."/>
            <person name="Futrell-Griggs M."/>
            <person name="Abernathy B."/>
            <person name="Du J."/>
            <person name="Tian Z."/>
            <person name="Zhu L."/>
            <person name="Gill N."/>
            <person name="Joshi T."/>
            <person name="Libault M."/>
            <person name="Sethuraman A."/>
            <person name="Zhang X.-C."/>
            <person name="Shinozaki K."/>
            <person name="Nguyen H.T."/>
            <person name="Wing R.A."/>
            <person name="Cregan P."/>
            <person name="Specht J."/>
            <person name="Grimwood J."/>
            <person name="Rokhsar D."/>
            <person name="Stacey G."/>
            <person name="Shoemaker R.C."/>
            <person name="Jackson S.A."/>
        </authorList>
    </citation>
    <scope>NUCLEOTIDE SEQUENCE</scope>
    <source>
        <strain evidence="3">cv. Williams 82</strain>
        <tissue evidence="2">Callus</tissue>
    </source>
</reference>
<dbReference type="PANTHER" id="PTHR34023">
    <property type="entry name" value="RNASE H DOMAIN-CONTAINING PROTEIN"/>
    <property type="match status" value="1"/>
</dbReference>
<name>A0A0R0I9P6_SOYBN</name>
<evidence type="ECO:0000256" key="1">
    <source>
        <dbReference type="SAM" id="Phobius"/>
    </source>
</evidence>
<evidence type="ECO:0000313" key="4">
    <source>
        <dbReference type="Proteomes" id="UP000008827"/>
    </source>
</evidence>
<dbReference type="EnsemblPlants" id="KRH39041">
    <property type="protein sequence ID" value="KRH39041"/>
    <property type="gene ID" value="GLYMA_09G173900"/>
</dbReference>
<keyword evidence="1" id="KW-0812">Transmembrane</keyword>
<accession>A0A0R0I9P6</accession>
<dbReference type="Proteomes" id="UP000008827">
    <property type="component" value="Chromosome 9"/>
</dbReference>
<protein>
    <recommendedName>
        <fullName evidence="5">RNase H type-1 domain-containing protein</fullName>
    </recommendedName>
</protein>
<reference evidence="2" key="3">
    <citation type="submission" date="2018-07" db="EMBL/GenBank/DDBJ databases">
        <title>WGS assembly of Glycine max.</title>
        <authorList>
            <person name="Schmutz J."/>
            <person name="Cannon S."/>
            <person name="Schlueter J."/>
            <person name="Ma J."/>
            <person name="Mitros T."/>
            <person name="Nelson W."/>
            <person name="Hyten D."/>
            <person name="Song Q."/>
            <person name="Thelen J."/>
            <person name="Cheng J."/>
            <person name="Xu D."/>
            <person name="Hellsten U."/>
            <person name="May G."/>
            <person name="Yu Y."/>
            <person name="Sakurai T."/>
            <person name="Umezawa T."/>
            <person name="Bhattacharyya M."/>
            <person name="Sandhu D."/>
            <person name="Valliyodan B."/>
            <person name="Lindquist E."/>
            <person name="Peto M."/>
            <person name="Grant D."/>
            <person name="Shu S."/>
            <person name="Goodstein D."/>
            <person name="Barry K."/>
            <person name="Futrell-Griggs M."/>
            <person name="Abernathy B."/>
            <person name="Du J."/>
            <person name="Tian Z."/>
            <person name="Zhu L."/>
            <person name="Gill N."/>
            <person name="Joshi T."/>
            <person name="Libault M."/>
            <person name="Sethuraman A."/>
            <person name="Zhang X."/>
            <person name="Shinozaki K."/>
            <person name="Nguyen H."/>
            <person name="Wing R."/>
            <person name="Cregan P."/>
            <person name="Specht J."/>
            <person name="Grimwood J."/>
            <person name="Rokhsar D."/>
            <person name="Stacey G."/>
            <person name="Shoemaker R."/>
            <person name="Jackson S."/>
        </authorList>
    </citation>
    <scope>NUCLEOTIDE SEQUENCE</scope>
    <source>
        <tissue evidence="2">Callus</tissue>
    </source>
</reference>
<evidence type="ECO:0000313" key="2">
    <source>
        <dbReference type="EMBL" id="KRH39041.1"/>
    </source>
</evidence>
<organism evidence="2">
    <name type="scientific">Glycine max</name>
    <name type="common">Soybean</name>
    <name type="synonym">Glycine hispida</name>
    <dbReference type="NCBI Taxonomy" id="3847"/>
    <lineage>
        <taxon>Eukaryota</taxon>
        <taxon>Viridiplantae</taxon>
        <taxon>Streptophyta</taxon>
        <taxon>Embryophyta</taxon>
        <taxon>Tracheophyta</taxon>
        <taxon>Spermatophyta</taxon>
        <taxon>Magnoliopsida</taxon>
        <taxon>eudicotyledons</taxon>
        <taxon>Gunneridae</taxon>
        <taxon>Pentapetalae</taxon>
        <taxon>rosids</taxon>
        <taxon>fabids</taxon>
        <taxon>Fabales</taxon>
        <taxon>Fabaceae</taxon>
        <taxon>Papilionoideae</taxon>
        <taxon>50 kb inversion clade</taxon>
        <taxon>NPAAA clade</taxon>
        <taxon>indigoferoid/millettioid clade</taxon>
        <taxon>Phaseoleae</taxon>
        <taxon>Glycine</taxon>
        <taxon>Glycine subgen. Soja</taxon>
    </lineage>
</organism>
<dbReference type="EMBL" id="CM000842">
    <property type="protein sequence ID" value="KRH39041.1"/>
    <property type="molecule type" value="Genomic_DNA"/>
</dbReference>
<sequence length="135" mass="15584">MLIILVHWLFYKITFLRSTDLRLLWFLRINYLSLLFAELIAIYHGIKLAWHKAYHGSTYTTHPCAAIIQAIKGFMQMDRNLIFSHTLREENNCVDWLAKIGAHNDTSFRLWNVCPAALGPLILADALGKSATRVR</sequence>
<feature type="transmembrane region" description="Helical" evidence="1">
    <location>
        <begin position="25"/>
        <end position="46"/>
    </location>
</feature>
<dbReference type="InParanoid" id="A0A0R0I9P6"/>
<gene>
    <name evidence="2" type="ORF">GLYMA_09G173900</name>
</gene>
<keyword evidence="1" id="KW-1133">Transmembrane helix</keyword>
<dbReference type="InterPro" id="IPR044730">
    <property type="entry name" value="RNase_H-like_dom_plant"/>
</dbReference>
<keyword evidence="1" id="KW-0472">Membrane</keyword>
<reference evidence="3" key="2">
    <citation type="submission" date="2018-02" db="UniProtKB">
        <authorList>
            <consortium name="EnsemblPlants"/>
        </authorList>
    </citation>
    <scope>IDENTIFICATION</scope>
    <source>
        <strain evidence="3">Williams 82</strain>
    </source>
</reference>
<proteinExistence type="predicted"/>